<dbReference type="EMBL" id="MU827303">
    <property type="protein sequence ID" value="KAJ7365578.1"/>
    <property type="molecule type" value="Genomic_DNA"/>
</dbReference>
<accession>A0A9X0CNW5</accession>
<evidence type="ECO:0000313" key="3">
    <source>
        <dbReference type="Proteomes" id="UP001163046"/>
    </source>
</evidence>
<keyword evidence="1" id="KW-0472">Membrane</keyword>
<feature type="transmembrane region" description="Helical" evidence="1">
    <location>
        <begin position="49"/>
        <end position="73"/>
    </location>
</feature>
<dbReference type="AlphaFoldDB" id="A0A9X0CNW5"/>
<evidence type="ECO:0000256" key="1">
    <source>
        <dbReference type="SAM" id="Phobius"/>
    </source>
</evidence>
<organism evidence="2 3">
    <name type="scientific">Desmophyllum pertusum</name>
    <dbReference type="NCBI Taxonomy" id="174260"/>
    <lineage>
        <taxon>Eukaryota</taxon>
        <taxon>Metazoa</taxon>
        <taxon>Cnidaria</taxon>
        <taxon>Anthozoa</taxon>
        <taxon>Hexacorallia</taxon>
        <taxon>Scleractinia</taxon>
        <taxon>Caryophylliina</taxon>
        <taxon>Caryophylliidae</taxon>
        <taxon>Desmophyllum</taxon>
    </lineage>
</organism>
<keyword evidence="1" id="KW-0812">Transmembrane</keyword>
<evidence type="ECO:0000313" key="2">
    <source>
        <dbReference type="EMBL" id="KAJ7365578.1"/>
    </source>
</evidence>
<feature type="transmembrane region" description="Helical" evidence="1">
    <location>
        <begin position="79"/>
        <end position="96"/>
    </location>
</feature>
<dbReference type="Gene3D" id="1.20.58.420">
    <property type="entry name" value="AHSP"/>
    <property type="match status" value="1"/>
</dbReference>
<dbReference type="Proteomes" id="UP001163046">
    <property type="component" value="Unassembled WGS sequence"/>
</dbReference>
<dbReference type="OrthoDB" id="7788754at2759"/>
<proteinExistence type="predicted"/>
<comment type="caution">
    <text evidence="2">The sequence shown here is derived from an EMBL/GenBank/DDBJ whole genome shotgun (WGS) entry which is preliminary data.</text>
</comment>
<reference evidence="2" key="1">
    <citation type="submission" date="2023-01" db="EMBL/GenBank/DDBJ databases">
        <title>Genome assembly of the deep-sea coral Lophelia pertusa.</title>
        <authorList>
            <person name="Herrera S."/>
            <person name="Cordes E."/>
        </authorList>
    </citation>
    <scope>NUCLEOTIDE SEQUENCE</scope>
    <source>
        <strain evidence="2">USNM1676648</strain>
        <tissue evidence="2">Polyp</tissue>
    </source>
</reference>
<keyword evidence="3" id="KW-1185">Reference proteome</keyword>
<keyword evidence="1" id="KW-1133">Transmembrane helix</keyword>
<protein>
    <submittedName>
        <fullName evidence="2">RING-H2 finger protein</fullName>
    </submittedName>
</protein>
<gene>
    <name evidence="2" type="primary">ATL2_3</name>
    <name evidence="2" type="ORF">OS493_005693</name>
</gene>
<sequence>MFHGTRKMGGSEFSKEYSDRLLKEIEESFENFAKVNDGKNIFNAARTPAVFFTLVLLGYFLSSVFGSVGLVAFARMCNLVIWSGLLAIVVWSYIRFSGEFREYGAKLDHAAELIWDEVFYAGLQWSLSAWNASRNSVADTVHQENKLSQD</sequence>
<name>A0A9X0CNW5_9CNID</name>